<dbReference type="EMBL" id="VLPL01000004">
    <property type="protein sequence ID" value="TSJ44921.1"/>
    <property type="molecule type" value="Genomic_DNA"/>
</dbReference>
<proteinExistence type="predicted"/>
<evidence type="ECO:0000313" key="3">
    <source>
        <dbReference type="Proteomes" id="UP000316008"/>
    </source>
</evidence>
<name>A0A556MYC6_9FLAO</name>
<organism evidence="2 3">
    <name type="scientific">Fluviicola chungangensis</name>
    <dbReference type="NCBI Taxonomy" id="2597671"/>
    <lineage>
        <taxon>Bacteria</taxon>
        <taxon>Pseudomonadati</taxon>
        <taxon>Bacteroidota</taxon>
        <taxon>Flavobacteriia</taxon>
        <taxon>Flavobacteriales</taxon>
        <taxon>Crocinitomicaceae</taxon>
        <taxon>Fluviicola</taxon>
    </lineage>
</organism>
<evidence type="ECO:0000313" key="2">
    <source>
        <dbReference type="EMBL" id="TSJ44921.1"/>
    </source>
</evidence>
<dbReference type="Pfam" id="PF04965">
    <property type="entry name" value="GPW_gp25"/>
    <property type="match status" value="1"/>
</dbReference>
<dbReference type="AlphaFoldDB" id="A0A556MYC6"/>
<dbReference type="RefSeq" id="WP_144333035.1">
    <property type="nucleotide sequence ID" value="NZ_VLPL01000004.1"/>
</dbReference>
<sequence length="133" mass="15506">MNDKTYLGTGWAFPVRFNQLGVHLVSDEEDICESLRILFSTIPGERVFRYNYGCPIDKWVFSKIDLSERTMIIDIIEQAIRDGEPRIITDAVEVEIRDAMEGILWIKVDFTIRQTNSRSSMVYPFYFLEGTQL</sequence>
<dbReference type="Gene3D" id="3.10.450.40">
    <property type="match status" value="1"/>
</dbReference>
<accession>A0A556MYC6</accession>
<evidence type="ECO:0000259" key="1">
    <source>
        <dbReference type="Pfam" id="PF04965"/>
    </source>
</evidence>
<feature type="domain" description="IraD/Gp25-like" evidence="1">
    <location>
        <begin position="26"/>
        <end position="116"/>
    </location>
</feature>
<reference evidence="2 3" key="1">
    <citation type="submission" date="2019-07" db="EMBL/GenBank/DDBJ databases">
        <authorList>
            <person name="Huq M.A."/>
        </authorList>
    </citation>
    <scope>NUCLEOTIDE SEQUENCE [LARGE SCALE GENOMIC DNA]</scope>
    <source>
        <strain evidence="2 3">MAH-3</strain>
    </source>
</reference>
<dbReference type="OrthoDB" id="9802846at2"/>
<dbReference type="SUPFAM" id="SSF160719">
    <property type="entry name" value="gpW/gp25-like"/>
    <property type="match status" value="1"/>
</dbReference>
<dbReference type="Proteomes" id="UP000316008">
    <property type="component" value="Unassembled WGS sequence"/>
</dbReference>
<dbReference type="InterPro" id="IPR007048">
    <property type="entry name" value="IraD/Gp25-like"/>
</dbReference>
<protein>
    <submittedName>
        <fullName evidence="2">GPW/gp25 family protein</fullName>
    </submittedName>
</protein>
<comment type="caution">
    <text evidence="2">The sequence shown here is derived from an EMBL/GenBank/DDBJ whole genome shotgun (WGS) entry which is preliminary data.</text>
</comment>
<keyword evidence="3" id="KW-1185">Reference proteome</keyword>
<gene>
    <name evidence="2" type="ORF">FO442_10005</name>
</gene>